<gene>
    <name evidence="4" type="ORF">C7389_109113</name>
</gene>
<evidence type="ECO:0000313" key="5">
    <source>
        <dbReference type="Proteomes" id="UP000295129"/>
    </source>
</evidence>
<sequence>MADKFQLKALITGVDKLTPVLGDVRRKVAGFRKELVSSGLGNIDIMDIAKGGAFAYPFVKGIKEAINFESAMSDVRKVVDFETPAQFQQMGDDITKMSYRLPMLAKEISAIFAAGGQAGFAREELAGFAEDAVKMGIAFDQTADQSGEMMAKWRTSFKLTQAGVVDLADKINYLSNNGPASAQQISSIVTAIGPLGKVAGLASSQIAAMGATLAGVGVKEEVAGTGMKNFMLTLTAGAAATKQQRQMFAALRMDSKQVAAAMQKDAQGTIIKVLTAISKVDKAQQASVLTTMFGRESIGAIAPMLTNLDLLKKNFEMAGDAAATAGSMEKEYAARADTTANSLVLLQNRALGLAKAVGNVFTPGIREGAAAFGPIIEQTAEFVKANPWVIKGLVGAAVGFAALRIGVLGLTVALKVMNAVTAMSPLGLLVRGIALGAGLIIANWSDVGPWFGKQWDRITGVVSAGYDMFLATAGFNPLAMIIKNWEPIVAWFSGLWERIRPYVDPIINGAAAVGKRLGLVSDTAQASTGVGYENLVQQTASTRSRIEGDMTVRFEGAPPGMRVEPAETNQPGLSITPRVGYRSLAMGGA</sequence>
<name>A0A4R6E0B7_9RHOO</name>
<keyword evidence="2" id="KW-1133">Transmembrane helix</keyword>
<dbReference type="PANTHER" id="PTHR37813:SF1">
    <property type="entry name" value="FELS-2 PROPHAGE PROTEIN"/>
    <property type="match status" value="1"/>
</dbReference>
<feature type="domain" description="Phage tail tape measure protein" evidence="3">
    <location>
        <begin position="92"/>
        <end position="294"/>
    </location>
</feature>
<dbReference type="NCBIfam" id="TIGR01760">
    <property type="entry name" value="tape_meas_TP901"/>
    <property type="match status" value="1"/>
</dbReference>
<keyword evidence="1" id="KW-1188">Viral release from host cell</keyword>
<reference evidence="4 5" key="1">
    <citation type="submission" date="2019-03" db="EMBL/GenBank/DDBJ databases">
        <title>Genomic Encyclopedia of Type Strains, Phase IV (KMG-IV): sequencing the most valuable type-strain genomes for metagenomic binning, comparative biology and taxonomic classification.</title>
        <authorList>
            <person name="Goeker M."/>
        </authorList>
    </citation>
    <scope>NUCLEOTIDE SEQUENCE [LARGE SCALE GENOMIC DNA]</scope>
    <source>
        <strain evidence="4 5">DSM 12121</strain>
    </source>
</reference>
<dbReference type="Pfam" id="PF10145">
    <property type="entry name" value="PhageMin_Tail"/>
    <property type="match status" value="1"/>
</dbReference>
<dbReference type="Proteomes" id="UP000295129">
    <property type="component" value="Unassembled WGS sequence"/>
</dbReference>
<proteinExistence type="predicted"/>
<dbReference type="AlphaFoldDB" id="A0A4R6E0B7"/>
<protein>
    <submittedName>
        <fullName evidence="4">TP901 family phage tail tape measure protein</fullName>
    </submittedName>
</protein>
<accession>A0A4R6E0B7</accession>
<keyword evidence="5" id="KW-1185">Reference proteome</keyword>
<evidence type="ECO:0000256" key="1">
    <source>
        <dbReference type="ARBA" id="ARBA00022612"/>
    </source>
</evidence>
<keyword evidence="2" id="KW-0472">Membrane</keyword>
<feature type="transmembrane region" description="Helical" evidence="2">
    <location>
        <begin position="464"/>
        <end position="482"/>
    </location>
</feature>
<dbReference type="InterPro" id="IPR010090">
    <property type="entry name" value="Phage_tape_meas"/>
</dbReference>
<dbReference type="PANTHER" id="PTHR37813">
    <property type="entry name" value="FELS-2 PROPHAGE PROTEIN"/>
    <property type="match status" value="1"/>
</dbReference>
<dbReference type="OrthoDB" id="8019720at2"/>
<dbReference type="EMBL" id="SNVV01000009">
    <property type="protein sequence ID" value="TDN50419.1"/>
    <property type="molecule type" value="Genomic_DNA"/>
</dbReference>
<evidence type="ECO:0000259" key="3">
    <source>
        <dbReference type="Pfam" id="PF10145"/>
    </source>
</evidence>
<evidence type="ECO:0000256" key="2">
    <source>
        <dbReference type="SAM" id="Phobius"/>
    </source>
</evidence>
<comment type="caution">
    <text evidence="4">The sequence shown here is derived from an EMBL/GenBank/DDBJ whole genome shotgun (WGS) entry which is preliminary data.</text>
</comment>
<dbReference type="RefSeq" id="WP_133591658.1">
    <property type="nucleotide sequence ID" value="NZ_SNVV01000009.1"/>
</dbReference>
<feature type="transmembrane region" description="Helical" evidence="2">
    <location>
        <begin position="426"/>
        <end position="444"/>
    </location>
</feature>
<feature type="transmembrane region" description="Helical" evidence="2">
    <location>
        <begin position="388"/>
        <end position="414"/>
    </location>
</feature>
<evidence type="ECO:0000313" key="4">
    <source>
        <dbReference type="EMBL" id="TDN50419.1"/>
    </source>
</evidence>
<organism evidence="4 5">
    <name type="scientific">Azoarcus indigens</name>
    <dbReference type="NCBI Taxonomy" id="29545"/>
    <lineage>
        <taxon>Bacteria</taxon>
        <taxon>Pseudomonadati</taxon>
        <taxon>Pseudomonadota</taxon>
        <taxon>Betaproteobacteria</taxon>
        <taxon>Rhodocyclales</taxon>
        <taxon>Zoogloeaceae</taxon>
        <taxon>Azoarcus</taxon>
    </lineage>
</organism>
<keyword evidence="2" id="KW-0812">Transmembrane</keyword>